<dbReference type="Pfam" id="PF04082">
    <property type="entry name" value="Fungal_trans"/>
    <property type="match status" value="1"/>
</dbReference>
<dbReference type="SMART" id="SM00906">
    <property type="entry name" value="Fungal_trans"/>
    <property type="match status" value="1"/>
</dbReference>
<sequence length="797" mass="89531">MPGNKCTHCISFGSECTHFLSKRRSAAAAKAAAREGTGEAECSKLTSGDAYRPFQDADTNTLVTAILDDTDVFFTTTPPASHKEIIIRLAQFIRTLQDTPRYSEDISDDDSLSLPPLEPNTEPSPAASDEISKTNVEVTSLTHGLKDMVLNAGFERVYGPASTVAFIKCALDVRAAYATEEDGEPDMQRRMEFWNARPVSEPSLIRMLVDLYFRTYNTYMSLLHRPTIERGIANGMHERHYGFGSLLLMICAVASRMTDDPRVYADKRPGAENSAGWQWYSQIRFIRRTYPVGPDLYELQAAALGVLYAHVHAAAIRLAQEIGAHKRRCTSDRIQDELYKRLYWVLVVQDIHVTSVMGRPRATGDEDINLEPLLEVDDEYWSTGFTQPPGKIAGPVYMNAFIRGVHILGVLCRTIYACRRPKMPPGMSVEAWEARVVSCIDTVLNKWLCTLPAHLRWDPTQPNEIYRNQAASLVALQCYIQIQAHRIGISSPDSTRSLAALSTCAQFARNCLRVLDVHSREGFIPWIHVQQAVFCSTAALMLYIWRTRERGKECEADVNDVYKGIRLLQLYGKRWQPAGRHLDVIYNLFPRNGFHFDDSGTFVRVEKRKQSAPDESVASSSVSSSIATPLSNPEMAQAHVMIPDERITPPVNTFAYTPPDPSLPHTQEEQHRLDELFQQHQWPTLPNKQDLLYVADNTHTQAQRPLFDFDLYDGSPEWGTVGMAGETIFASGASGLPFQTGHRPVVAEQQLPSHARPYSGYQYPAANMVHPEAMPPTGPSIGHQFTTETQWYRSTYI</sequence>
<dbReference type="GO" id="GO:0006351">
    <property type="term" value="P:DNA-templated transcription"/>
    <property type="evidence" value="ECO:0007669"/>
    <property type="project" value="InterPro"/>
</dbReference>
<keyword evidence="1" id="KW-0539">Nucleus</keyword>
<evidence type="ECO:0000256" key="2">
    <source>
        <dbReference type="SAM" id="MobiDB-lite"/>
    </source>
</evidence>
<evidence type="ECO:0000256" key="1">
    <source>
        <dbReference type="ARBA" id="ARBA00023242"/>
    </source>
</evidence>
<gene>
    <name evidence="4" type="ORF">SCHCODRAFT_232711</name>
</gene>
<dbReference type="InterPro" id="IPR050987">
    <property type="entry name" value="AtrR-like"/>
</dbReference>
<organism evidence="5">
    <name type="scientific">Schizophyllum commune (strain H4-8 / FGSC 9210)</name>
    <name type="common">Split gill fungus</name>
    <dbReference type="NCBI Taxonomy" id="578458"/>
    <lineage>
        <taxon>Eukaryota</taxon>
        <taxon>Fungi</taxon>
        <taxon>Dikarya</taxon>
        <taxon>Basidiomycota</taxon>
        <taxon>Agaricomycotina</taxon>
        <taxon>Agaricomycetes</taxon>
        <taxon>Agaricomycetidae</taxon>
        <taxon>Agaricales</taxon>
        <taxon>Schizophyllaceae</taxon>
        <taxon>Schizophyllum</taxon>
    </lineage>
</organism>
<dbReference type="eggNOG" id="ENOG502QSY2">
    <property type="taxonomic scope" value="Eukaryota"/>
</dbReference>
<evidence type="ECO:0000259" key="3">
    <source>
        <dbReference type="SMART" id="SM00906"/>
    </source>
</evidence>
<dbReference type="CDD" id="cd12148">
    <property type="entry name" value="fungal_TF_MHR"/>
    <property type="match status" value="1"/>
</dbReference>
<name>D8PSS8_SCHCM</name>
<dbReference type="GO" id="GO:0003677">
    <property type="term" value="F:DNA binding"/>
    <property type="evidence" value="ECO:0007669"/>
    <property type="project" value="InterPro"/>
</dbReference>
<dbReference type="PANTHER" id="PTHR46910:SF38">
    <property type="entry name" value="ZN(2)-C6 FUNGAL-TYPE DOMAIN-CONTAINING PROTEIN"/>
    <property type="match status" value="1"/>
</dbReference>
<dbReference type="HOGENOM" id="CLU_352718_0_0_1"/>
<reference evidence="4 5" key="1">
    <citation type="journal article" date="2010" name="Nat. Biotechnol.">
        <title>Genome sequence of the model mushroom Schizophyllum commune.</title>
        <authorList>
            <person name="Ohm R.A."/>
            <person name="de Jong J.F."/>
            <person name="Lugones L.G."/>
            <person name="Aerts A."/>
            <person name="Kothe E."/>
            <person name="Stajich J.E."/>
            <person name="de Vries R.P."/>
            <person name="Record E."/>
            <person name="Levasseur A."/>
            <person name="Baker S.E."/>
            <person name="Bartholomew K.A."/>
            <person name="Coutinho P.M."/>
            <person name="Erdmann S."/>
            <person name="Fowler T.J."/>
            <person name="Gathman A.C."/>
            <person name="Lombard V."/>
            <person name="Henrissat B."/>
            <person name="Knabe N."/>
            <person name="Kuees U."/>
            <person name="Lilly W.W."/>
            <person name="Lindquist E."/>
            <person name="Lucas S."/>
            <person name="Magnuson J.K."/>
            <person name="Piumi F."/>
            <person name="Raudaskoski M."/>
            <person name="Salamov A."/>
            <person name="Schmutz J."/>
            <person name="Schwarze F.W.M.R."/>
            <person name="vanKuyk P.A."/>
            <person name="Horton J.S."/>
            <person name="Grigoriev I.V."/>
            <person name="Woesten H.A.B."/>
        </authorList>
    </citation>
    <scope>NUCLEOTIDE SEQUENCE [LARGE SCALE GENOMIC DNA]</scope>
    <source>
        <strain evidence="5">H4-8 / FGSC 9210</strain>
    </source>
</reference>
<dbReference type="VEuPathDB" id="FungiDB:SCHCODRAFT_02674381"/>
<protein>
    <submittedName>
        <fullName evidence="4">Expressed protein</fullName>
    </submittedName>
</protein>
<evidence type="ECO:0000313" key="5">
    <source>
        <dbReference type="Proteomes" id="UP000007431"/>
    </source>
</evidence>
<feature type="region of interest" description="Disordered" evidence="2">
    <location>
        <begin position="102"/>
        <end position="132"/>
    </location>
</feature>
<dbReference type="AlphaFoldDB" id="D8PSS8"/>
<dbReference type="Proteomes" id="UP000007431">
    <property type="component" value="Unassembled WGS sequence"/>
</dbReference>
<dbReference type="GO" id="GO:0008270">
    <property type="term" value="F:zinc ion binding"/>
    <property type="evidence" value="ECO:0007669"/>
    <property type="project" value="InterPro"/>
</dbReference>
<feature type="domain" description="Xylanolytic transcriptional activator regulatory" evidence="3">
    <location>
        <begin position="308"/>
        <end position="379"/>
    </location>
</feature>
<dbReference type="GO" id="GO:0003700">
    <property type="term" value="F:DNA-binding transcription factor activity"/>
    <property type="evidence" value="ECO:0007669"/>
    <property type="project" value="InterPro"/>
</dbReference>
<evidence type="ECO:0000313" key="4">
    <source>
        <dbReference type="EMBL" id="EFJ00391.1"/>
    </source>
</evidence>
<dbReference type="InParanoid" id="D8PSS8"/>
<dbReference type="EMBL" id="GL377303">
    <property type="protein sequence ID" value="EFJ00391.1"/>
    <property type="molecule type" value="Genomic_DNA"/>
</dbReference>
<dbReference type="PANTHER" id="PTHR46910">
    <property type="entry name" value="TRANSCRIPTION FACTOR PDR1"/>
    <property type="match status" value="1"/>
</dbReference>
<accession>D8PSS8</accession>
<proteinExistence type="predicted"/>
<dbReference type="InterPro" id="IPR007219">
    <property type="entry name" value="XnlR_reg_dom"/>
</dbReference>
<keyword evidence="5" id="KW-1185">Reference proteome</keyword>